<dbReference type="EMBL" id="QGKV02001507">
    <property type="protein sequence ID" value="KAF3532025.1"/>
    <property type="molecule type" value="Genomic_DNA"/>
</dbReference>
<protein>
    <submittedName>
        <fullName evidence="2">Uncharacterized protein</fullName>
    </submittedName>
</protein>
<dbReference type="Proteomes" id="UP000266723">
    <property type="component" value="Unassembled WGS sequence"/>
</dbReference>
<evidence type="ECO:0000313" key="2">
    <source>
        <dbReference type="EMBL" id="KAF3532025.1"/>
    </source>
</evidence>
<keyword evidence="3" id="KW-1185">Reference proteome</keyword>
<gene>
    <name evidence="2" type="ORF">DY000_02039594</name>
</gene>
<reference evidence="2 3" key="1">
    <citation type="journal article" date="2020" name="BMC Genomics">
        <title>Intraspecific diversification of the crop wild relative Brassica cretica Lam. using demographic model selection.</title>
        <authorList>
            <person name="Kioukis A."/>
            <person name="Michalopoulou V.A."/>
            <person name="Briers L."/>
            <person name="Pirintsos S."/>
            <person name="Studholme D.J."/>
            <person name="Pavlidis P."/>
            <person name="Sarris P.F."/>
        </authorList>
    </citation>
    <scope>NUCLEOTIDE SEQUENCE [LARGE SCALE GENOMIC DNA]</scope>
    <source>
        <strain evidence="3">cv. PFS-1207/04</strain>
    </source>
</reference>
<evidence type="ECO:0000313" key="3">
    <source>
        <dbReference type="Proteomes" id="UP000266723"/>
    </source>
</evidence>
<proteinExistence type="predicted"/>
<accession>A0ABQ7BJC8</accession>
<name>A0ABQ7BJC8_BRACR</name>
<feature type="region of interest" description="Disordered" evidence="1">
    <location>
        <begin position="77"/>
        <end position="110"/>
    </location>
</feature>
<evidence type="ECO:0000256" key="1">
    <source>
        <dbReference type="SAM" id="MobiDB-lite"/>
    </source>
</evidence>
<sequence>MDEEEEEDVADTYKAIELELTLAIAYFSNGKRLSSYMTRKGGWIAQGFFNESHGIPYSLRRSLNIVHELKAIQSSRWNPKETLQSPATARPTRRLSPPPRLRNQTGSPPLLFPETVKKTISTLFNCADDDSVAHYFQSPMMMSFRQSHDLLFNLSSPSSKAQGTQFCYKDLKKKKIIDEVRQINDQTFKSHKMDEEEEEDVADAYKAIELELTLAIAYFSNGKRLSSYMTRKGGWIAQGFFNESHGIPYSLRRSLNIVHELKAMVHYNTVRIYKNVVSIHTLKLLRRIDESPLFRGTEGLRRASPLRSERKVVLSSLSILSMLLPRVLRTTRCDSVPRWKSFIVLAGDLFSRRPPPLVFRGRCQPPPLKPSGATSGEYSSELSWSAILQFISVIEKCVVEKLNDILWSSLRINPIA</sequence>
<comment type="caution">
    <text evidence="2">The sequence shown here is derived from an EMBL/GenBank/DDBJ whole genome shotgun (WGS) entry which is preliminary data.</text>
</comment>
<organism evidence="2 3">
    <name type="scientific">Brassica cretica</name>
    <name type="common">Mustard</name>
    <dbReference type="NCBI Taxonomy" id="69181"/>
    <lineage>
        <taxon>Eukaryota</taxon>
        <taxon>Viridiplantae</taxon>
        <taxon>Streptophyta</taxon>
        <taxon>Embryophyta</taxon>
        <taxon>Tracheophyta</taxon>
        <taxon>Spermatophyta</taxon>
        <taxon>Magnoliopsida</taxon>
        <taxon>eudicotyledons</taxon>
        <taxon>Gunneridae</taxon>
        <taxon>Pentapetalae</taxon>
        <taxon>rosids</taxon>
        <taxon>malvids</taxon>
        <taxon>Brassicales</taxon>
        <taxon>Brassicaceae</taxon>
        <taxon>Brassiceae</taxon>
        <taxon>Brassica</taxon>
    </lineage>
</organism>